<dbReference type="InterPro" id="IPR000878">
    <property type="entry name" value="4pyrrol_Mease"/>
</dbReference>
<dbReference type="EMBL" id="CP001802">
    <property type="protein sequence ID" value="ACY21717.1"/>
    <property type="molecule type" value="Genomic_DNA"/>
</dbReference>
<keyword evidence="5" id="KW-0949">S-adenosyl-L-methionine</keyword>
<dbReference type="GO" id="GO:0008276">
    <property type="term" value="F:protein methyltransferase activity"/>
    <property type="evidence" value="ECO:0007669"/>
    <property type="project" value="InterPro"/>
</dbReference>
<dbReference type="PANTHER" id="PTHR43182:SF1">
    <property type="entry name" value="COBALT-PRECORRIN-7 C(5)-METHYLTRANSFERASE"/>
    <property type="match status" value="1"/>
</dbReference>
<gene>
    <name evidence="7" type="ordered locus">Gbro_2476</name>
</gene>
<dbReference type="GO" id="GO:0046025">
    <property type="term" value="F:precorrin-6Y C5,15-methyltransferase (decarboxylating) activity"/>
    <property type="evidence" value="ECO:0007669"/>
    <property type="project" value="UniProtKB-EC"/>
</dbReference>
<reference evidence="7 8" key="2">
    <citation type="journal article" date="2010" name="Stand. Genomic Sci.">
        <title>Complete genome sequence of Gordonia bronchialis type strain (3410).</title>
        <authorList>
            <person name="Ivanova N."/>
            <person name="Sikorski J."/>
            <person name="Jando M."/>
            <person name="Lapidus A."/>
            <person name="Nolan M."/>
            <person name="Lucas S."/>
            <person name="Del Rio T.G."/>
            <person name="Tice H."/>
            <person name="Copeland A."/>
            <person name="Cheng J.F."/>
            <person name="Chen F."/>
            <person name="Bruce D."/>
            <person name="Goodwin L."/>
            <person name="Pitluck S."/>
            <person name="Mavromatis K."/>
            <person name="Ovchinnikova G."/>
            <person name="Pati A."/>
            <person name="Chen A."/>
            <person name="Palaniappan K."/>
            <person name="Land M."/>
            <person name="Hauser L."/>
            <person name="Chang Y.J."/>
            <person name="Jeffries C.D."/>
            <person name="Chain P."/>
            <person name="Saunders E."/>
            <person name="Han C."/>
            <person name="Detter J.C."/>
            <person name="Brettin T."/>
            <person name="Rohde M."/>
            <person name="Goker M."/>
            <person name="Bristow J."/>
            <person name="Eisen J.A."/>
            <person name="Markowitz V."/>
            <person name="Hugenholtz P."/>
            <person name="Klenk H.P."/>
            <person name="Kyrpides N.C."/>
        </authorList>
    </citation>
    <scope>NUCLEOTIDE SEQUENCE [LARGE SCALE GENOMIC DNA]</scope>
    <source>
        <strain evidence="8">ATCC 25592 / DSM 43247 / BCRC 13721 / JCM 3198 / KCTC 3076 / NBRC 16047 / NCTC 10667</strain>
    </source>
</reference>
<dbReference type="eggNOG" id="COG2242">
    <property type="taxonomic scope" value="Bacteria"/>
</dbReference>
<dbReference type="KEGG" id="gbr:Gbro_2476"/>
<evidence type="ECO:0000256" key="1">
    <source>
        <dbReference type="ARBA" id="ARBA00004953"/>
    </source>
</evidence>
<dbReference type="UniPathway" id="UPA00148"/>
<dbReference type="InterPro" id="IPR029063">
    <property type="entry name" value="SAM-dependent_MTases_sf"/>
</dbReference>
<dbReference type="InterPro" id="IPR014777">
    <property type="entry name" value="4pyrrole_Mease_sub1"/>
</dbReference>
<dbReference type="InterPro" id="IPR014008">
    <property type="entry name" value="Cbl_synth_MTase_CbiT"/>
</dbReference>
<dbReference type="Gene3D" id="3.40.1010.10">
    <property type="entry name" value="Cobalt-precorrin-4 Transmethylase, Domain 1"/>
    <property type="match status" value="1"/>
</dbReference>
<comment type="pathway">
    <text evidence="1">Cofactor biosynthesis; adenosylcobalamin biosynthesis.</text>
</comment>
<dbReference type="PIRSF" id="PIRSF036428">
    <property type="entry name" value="CobL"/>
    <property type="match status" value="1"/>
</dbReference>
<dbReference type="eggNOG" id="COG2241">
    <property type="taxonomic scope" value="Bacteria"/>
</dbReference>
<evidence type="ECO:0000259" key="6">
    <source>
        <dbReference type="Pfam" id="PF00590"/>
    </source>
</evidence>
<dbReference type="Gene3D" id="3.40.50.150">
    <property type="entry name" value="Vaccinia Virus protein VP39"/>
    <property type="match status" value="1"/>
</dbReference>
<dbReference type="InterPro" id="IPR006365">
    <property type="entry name" value="Cbl_synth_CobL"/>
</dbReference>
<accession>D0LDU4</accession>
<proteinExistence type="predicted"/>
<dbReference type="PANTHER" id="PTHR43182">
    <property type="entry name" value="COBALT-PRECORRIN-6B C(15)-METHYLTRANSFERASE (DECARBOXYLATING)"/>
    <property type="match status" value="1"/>
</dbReference>
<dbReference type="EC" id="2.1.1.132" evidence="7"/>
<keyword evidence="4 7" id="KW-0808">Transferase</keyword>
<dbReference type="GO" id="GO:0032259">
    <property type="term" value="P:methylation"/>
    <property type="evidence" value="ECO:0007669"/>
    <property type="project" value="UniProtKB-KW"/>
</dbReference>
<dbReference type="Proteomes" id="UP000001219">
    <property type="component" value="Chromosome"/>
</dbReference>
<evidence type="ECO:0000256" key="3">
    <source>
        <dbReference type="ARBA" id="ARBA00022603"/>
    </source>
</evidence>
<dbReference type="STRING" id="526226.Gbro_2476"/>
<evidence type="ECO:0000256" key="2">
    <source>
        <dbReference type="ARBA" id="ARBA00022573"/>
    </source>
</evidence>
<dbReference type="AlphaFoldDB" id="D0LDU4"/>
<dbReference type="InterPro" id="IPR012818">
    <property type="entry name" value="CbiE"/>
</dbReference>
<dbReference type="Gene3D" id="3.30.950.10">
    <property type="entry name" value="Methyltransferase, Cobalt-precorrin-4 Transmethylase, Domain 2"/>
    <property type="match status" value="1"/>
</dbReference>
<dbReference type="InterPro" id="IPR014776">
    <property type="entry name" value="4pyrrole_Mease_sub2"/>
</dbReference>
<evidence type="ECO:0000313" key="8">
    <source>
        <dbReference type="Proteomes" id="UP000001219"/>
    </source>
</evidence>
<dbReference type="SUPFAM" id="SSF53790">
    <property type="entry name" value="Tetrapyrrole methylase"/>
    <property type="match status" value="1"/>
</dbReference>
<dbReference type="Pfam" id="PF00590">
    <property type="entry name" value="TP_methylase"/>
    <property type="match status" value="1"/>
</dbReference>
<dbReference type="NCBIfam" id="TIGR02469">
    <property type="entry name" value="CbiT"/>
    <property type="match status" value="1"/>
</dbReference>
<dbReference type="RefSeq" id="WP_012834272.1">
    <property type="nucleotide sequence ID" value="NC_013441.1"/>
</dbReference>
<dbReference type="InterPro" id="IPR035996">
    <property type="entry name" value="4pyrrol_Methylase_sf"/>
</dbReference>
<dbReference type="GO" id="GO:0009236">
    <property type="term" value="P:cobalamin biosynthetic process"/>
    <property type="evidence" value="ECO:0007669"/>
    <property type="project" value="UniProtKB-UniPathway"/>
</dbReference>
<reference evidence="8" key="1">
    <citation type="submission" date="2009-10" db="EMBL/GenBank/DDBJ databases">
        <title>The complete chromosome of Gordonia bronchialis DSM 43247.</title>
        <authorList>
            <consortium name="US DOE Joint Genome Institute (JGI-PGF)"/>
            <person name="Lucas S."/>
            <person name="Copeland A."/>
            <person name="Lapidus A."/>
            <person name="Glavina del Rio T."/>
            <person name="Dalin E."/>
            <person name="Tice H."/>
            <person name="Bruce D."/>
            <person name="Goodwin L."/>
            <person name="Pitluck S."/>
            <person name="Kyrpides N."/>
            <person name="Mavromatis K."/>
            <person name="Ivanova N."/>
            <person name="Ovchinnikova G."/>
            <person name="Saunders E."/>
            <person name="Brettin T."/>
            <person name="Detter J.C."/>
            <person name="Han C."/>
            <person name="Larimer F."/>
            <person name="Land M."/>
            <person name="Hauser L."/>
            <person name="Markowitz V."/>
            <person name="Cheng J.-F."/>
            <person name="Hugenholtz P."/>
            <person name="Woyke T."/>
            <person name="Wu D."/>
            <person name="Jando M."/>
            <person name="Schneider S."/>
            <person name="Goeker M."/>
            <person name="Klenk H.-P."/>
            <person name="Eisen J.A."/>
        </authorList>
    </citation>
    <scope>NUCLEOTIDE SEQUENCE [LARGE SCALE GENOMIC DNA]</scope>
    <source>
        <strain evidence="8">ATCC 25592 / DSM 43247 / BCRC 13721 / JCM 3198 / KCTC 3076 / NBRC 16047 / NCTC 10667</strain>
    </source>
</reference>
<keyword evidence="3 7" id="KW-0489">Methyltransferase</keyword>
<name>D0LDU4_GORB4</name>
<feature type="domain" description="Tetrapyrrole methylase" evidence="6">
    <location>
        <begin position="10"/>
        <end position="200"/>
    </location>
</feature>
<keyword evidence="2" id="KW-0169">Cobalamin biosynthesis</keyword>
<organism evidence="7 8">
    <name type="scientific">Gordonia bronchialis (strain ATCC 25592 / DSM 43247 / BCRC 13721 / JCM 3198 / KCTC 3076 / NBRC 16047 / NCTC 10667)</name>
    <name type="common">Rhodococcus bronchialis</name>
    <dbReference type="NCBI Taxonomy" id="526226"/>
    <lineage>
        <taxon>Bacteria</taxon>
        <taxon>Bacillati</taxon>
        <taxon>Actinomycetota</taxon>
        <taxon>Actinomycetes</taxon>
        <taxon>Mycobacteriales</taxon>
        <taxon>Gordoniaceae</taxon>
        <taxon>Gordonia</taxon>
    </lineage>
</organism>
<dbReference type="SUPFAM" id="SSF53335">
    <property type="entry name" value="S-adenosyl-L-methionine-dependent methyltransferases"/>
    <property type="match status" value="1"/>
</dbReference>
<evidence type="ECO:0000256" key="4">
    <source>
        <dbReference type="ARBA" id="ARBA00022679"/>
    </source>
</evidence>
<dbReference type="NCBIfam" id="TIGR02467">
    <property type="entry name" value="CbiE"/>
    <property type="match status" value="1"/>
</dbReference>
<keyword evidence="8" id="KW-1185">Reference proteome</keyword>
<protein>
    <submittedName>
        <fullName evidence="7">Precorrin-6Y C5,15-methyltransferase (Decarboxylating), CbiT subunit</fullName>
        <ecNumber evidence="7">2.1.1.132</ecNumber>
    </submittedName>
</protein>
<dbReference type="CDD" id="cd11644">
    <property type="entry name" value="Precorrin-6Y-MT"/>
    <property type="match status" value="1"/>
</dbReference>
<sequence>MIDSGGTPQFVVVGIGADGWPGLSQRARDELCSAEVIFGARRQLDLLRPVPDDTVRAETVPWESPMSEHLVRVLDDPGHRQIHILASGDPMFHGVGTTVVNAVGAARTRIIPAVSSVSLACARLGWDLTGVGIVSLVTDDESAVLAEASHGRRLLVLSRDQHSPGAVIGVLGAAGFGESTITVLEQLGGPREKVVSGVAGTWSHPPGDRLNIVAVDCVGPYRTRAPGRADADYLHDGQITKSAHRALTICALEPAGGQTLWDIGAGSGSISVEWLRAAGRGHAVAFERDPHRAGRIRENARQHGVASAITVLGGAPDALATAPRPDAVFIGGGLTETVLAAAFEALRPGGPLVVNAVTVESQALVLGWHRRHGGTTRRVMIESVEPLGSMNTWRPALPIVQWILHKHVDGGAQ</sequence>
<evidence type="ECO:0000256" key="5">
    <source>
        <dbReference type="ARBA" id="ARBA00022691"/>
    </source>
</evidence>
<evidence type="ECO:0000313" key="7">
    <source>
        <dbReference type="EMBL" id="ACY21717.1"/>
    </source>
</evidence>
<dbReference type="HOGENOM" id="CLU_031955_0_0_11"/>
<dbReference type="InterPro" id="IPR050714">
    <property type="entry name" value="Cobalamin_biosynth_MTase"/>
</dbReference>